<keyword evidence="2" id="KW-1185">Reference proteome</keyword>
<accession>A0A078B7Y8</accession>
<evidence type="ECO:0000313" key="1">
    <source>
        <dbReference type="EMBL" id="CDW90640.1"/>
    </source>
</evidence>
<proteinExistence type="predicted"/>
<gene>
    <name evidence="1" type="primary">Contig4205.g4503</name>
    <name evidence="1" type="ORF">STYLEM_19785</name>
</gene>
<sequence>MASIASNILQSQKVKYQGLNISPYLEGIEKVGKISFILHTSSRYRTENIRNMTLNRSDRQILPGQSMLAVWFKMSLMKNPSPLMLATTFGFQLSALLQDPTQATKKILRKLKQKIFPQKCIKQAQVMERNGELYKNTLELGSREIKIIFGNQQEKLNGRSQVYHWQSIVAIKAQ</sequence>
<reference evidence="1 2" key="1">
    <citation type="submission" date="2014-06" db="EMBL/GenBank/DDBJ databases">
        <authorList>
            <person name="Swart Estienne"/>
        </authorList>
    </citation>
    <scope>NUCLEOTIDE SEQUENCE [LARGE SCALE GENOMIC DNA]</scope>
    <source>
        <strain evidence="1 2">130c</strain>
    </source>
</reference>
<evidence type="ECO:0000313" key="2">
    <source>
        <dbReference type="Proteomes" id="UP000039865"/>
    </source>
</evidence>
<organism evidence="1 2">
    <name type="scientific">Stylonychia lemnae</name>
    <name type="common">Ciliate</name>
    <dbReference type="NCBI Taxonomy" id="5949"/>
    <lineage>
        <taxon>Eukaryota</taxon>
        <taxon>Sar</taxon>
        <taxon>Alveolata</taxon>
        <taxon>Ciliophora</taxon>
        <taxon>Intramacronucleata</taxon>
        <taxon>Spirotrichea</taxon>
        <taxon>Stichotrichia</taxon>
        <taxon>Sporadotrichida</taxon>
        <taxon>Oxytrichidae</taxon>
        <taxon>Stylonychinae</taxon>
        <taxon>Stylonychia</taxon>
    </lineage>
</organism>
<dbReference type="AlphaFoldDB" id="A0A078B7Y8"/>
<protein>
    <submittedName>
        <fullName evidence="1">Uncharacterized protein</fullName>
    </submittedName>
</protein>
<name>A0A078B7Y8_STYLE</name>
<dbReference type="InParanoid" id="A0A078B7Y8"/>
<dbReference type="Proteomes" id="UP000039865">
    <property type="component" value="Unassembled WGS sequence"/>
</dbReference>
<dbReference type="EMBL" id="CCKQ01018663">
    <property type="protein sequence ID" value="CDW90640.1"/>
    <property type="molecule type" value="Genomic_DNA"/>
</dbReference>